<dbReference type="NCBIfam" id="TIGR04131">
    <property type="entry name" value="Bac_Flav_CTERM"/>
    <property type="match status" value="1"/>
</dbReference>
<dbReference type="AlphaFoldDB" id="A0A6L9LNG1"/>
<dbReference type="Proteomes" id="UP000474175">
    <property type="component" value="Unassembled WGS sequence"/>
</dbReference>
<evidence type="ECO:0000313" key="1">
    <source>
        <dbReference type="EMBL" id="NDU98459.1"/>
    </source>
</evidence>
<comment type="caution">
    <text evidence="1">The sequence shown here is derived from an EMBL/GenBank/DDBJ whole genome shotgun (WGS) entry which is preliminary data.</text>
</comment>
<organism evidence="1 2">
    <name type="scientific">Spirosoma terrae</name>
    <dbReference type="NCBI Taxonomy" id="1968276"/>
    <lineage>
        <taxon>Bacteria</taxon>
        <taxon>Pseudomonadati</taxon>
        <taxon>Bacteroidota</taxon>
        <taxon>Cytophagia</taxon>
        <taxon>Cytophagales</taxon>
        <taxon>Cytophagaceae</taxon>
        <taxon>Spirosoma</taxon>
    </lineage>
</organism>
<protein>
    <submittedName>
        <fullName evidence="1">Gliding motility-associated C-terminal domain-containing protein</fullName>
    </submittedName>
</protein>
<dbReference type="Pfam" id="PF13585">
    <property type="entry name" value="CHU_C"/>
    <property type="match status" value="1"/>
</dbReference>
<accession>A0A6L9LNG1</accession>
<gene>
    <name evidence="1" type="ORF">GK108_26470</name>
</gene>
<sequence>MVTASTRFSGVAGQRLNKAIRVNITLIFCFIYTGRYSCLAQLCPGLSNNLLINESFGTASNAPSLTSQTTYRYVSSSCPENGEYTLSPTVDGSCFLNTWHYVTEDHTANDVRGNMLIINASDEAGTFYQQPLPGLCGGTRYEFSVWGLNLLKPGICSDPTLPNLTIQIETNSGQVLQTIDFGSIDLTTTPTWKLYSTLFTAPTTTEPVVVKLINNRGAGGCGNDLALDDIQLKQCDACAPDPVFVPDVFTPNDDRTNEELAVFIKDAVSFSITIYNRWGNAVFYSNSLGNRWNGTFSGTPCAAGEYSWVISYKLADSATTTREYIKRGYVMLLR</sequence>
<dbReference type="Gene3D" id="2.60.120.260">
    <property type="entry name" value="Galactose-binding domain-like"/>
    <property type="match status" value="1"/>
</dbReference>
<dbReference type="EMBL" id="JAAFZH010000017">
    <property type="protein sequence ID" value="NDU98459.1"/>
    <property type="molecule type" value="Genomic_DNA"/>
</dbReference>
<evidence type="ECO:0000313" key="2">
    <source>
        <dbReference type="Proteomes" id="UP000474175"/>
    </source>
</evidence>
<name>A0A6L9LNG1_9BACT</name>
<keyword evidence="2" id="KW-1185">Reference proteome</keyword>
<proteinExistence type="predicted"/>
<dbReference type="RefSeq" id="WP_163954591.1">
    <property type="nucleotide sequence ID" value="NZ_JAAFZH010000017.1"/>
</dbReference>
<reference evidence="1 2" key="1">
    <citation type="submission" date="2020-02" db="EMBL/GenBank/DDBJ databases">
        <title>Draft genome sequence of two Spirosoma agri KCTC 52727 and Spirosoma terrae KCTC 52035.</title>
        <authorList>
            <person name="Rojas J."/>
            <person name="Ambika Manirajan B."/>
            <person name="Suarez C."/>
            <person name="Ratering S."/>
            <person name="Schnell S."/>
        </authorList>
    </citation>
    <scope>NUCLEOTIDE SEQUENCE [LARGE SCALE GENOMIC DNA]</scope>
    <source>
        <strain evidence="1 2">KCTC 52035</strain>
    </source>
</reference>
<dbReference type="InterPro" id="IPR026341">
    <property type="entry name" value="T9SS_type_B"/>
</dbReference>